<reference evidence="1" key="2">
    <citation type="journal article" date="2015" name="Data Brief">
        <title>Shoot transcriptome of the giant reed, Arundo donax.</title>
        <authorList>
            <person name="Barrero R.A."/>
            <person name="Guerrero F.D."/>
            <person name="Moolhuijzen P."/>
            <person name="Goolsby J.A."/>
            <person name="Tidwell J."/>
            <person name="Bellgard S.E."/>
            <person name="Bellgard M.I."/>
        </authorList>
    </citation>
    <scope>NUCLEOTIDE SEQUENCE</scope>
    <source>
        <tissue evidence="1">Shoot tissue taken approximately 20 cm above the soil surface</tissue>
    </source>
</reference>
<dbReference type="EMBL" id="GBRH01189997">
    <property type="protein sequence ID" value="JAE07899.1"/>
    <property type="molecule type" value="Transcribed_RNA"/>
</dbReference>
<protein>
    <submittedName>
        <fullName evidence="1">Uncharacterized protein</fullName>
    </submittedName>
</protein>
<reference evidence="1" key="1">
    <citation type="submission" date="2014-09" db="EMBL/GenBank/DDBJ databases">
        <authorList>
            <person name="Magalhaes I.L.F."/>
            <person name="Oliveira U."/>
            <person name="Santos F.R."/>
            <person name="Vidigal T.H.D.A."/>
            <person name="Brescovit A.D."/>
            <person name="Santos A.J."/>
        </authorList>
    </citation>
    <scope>NUCLEOTIDE SEQUENCE</scope>
    <source>
        <tissue evidence="1">Shoot tissue taken approximately 20 cm above the soil surface</tissue>
    </source>
</reference>
<organism evidence="1">
    <name type="scientific">Arundo donax</name>
    <name type="common">Giant reed</name>
    <name type="synonym">Donax arundinaceus</name>
    <dbReference type="NCBI Taxonomy" id="35708"/>
    <lineage>
        <taxon>Eukaryota</taxon>
        <taxon>Viridiplantae</taxon>
        <taxon>Streptophyta</taxon>
        <taxon>Embryophyta</taxon>
        <taxon>Tracheophyta</taxon>
        <taxon>Spermatophyta</taxon>
        <taxon>Magnoliopsida</taxon>
        <taxon>Liliopsida</taxon>
        <taxon>Poales</taxon>
        <taxon>Poaceae</taxon>
        <taxon>PACMAD clade</taxon>
        <taxon>Arundinoideae</taxon>
        <taxon>Arundineae</taxon>
        <taxon>Arundo</taxon>
    </lineage>
</organism>
<sequence length="64" mass="7369">MTLRSPWNTAKRCEDTPPMTQNCSFLHQSSMPTPLHLISRMLVAKMQIKSDMNQRLATLFSCSR</sequence>
<name>A0A0A9V6H4_ARUDO</name>
<evidence type="ECO:0000313" key="1">
    <source>
        <dbReference type="EMBL" id="JAE07899.1"/>
    </source>
</evidence>
<proteinExistence type="predicted"/>
<dbReference type="AlphaFoldDB" id="A0A0A9V6H4"/>
<accession>A0A0A9V6H4</accession>